<dbReference type="InterPro" id="IPR045889">
    <property type="entry name" value="MES/HNL"/>
</dbReference>
<dbReference type="InterPro" id="IPR000073">
    <property type="entry name" value="AB_hydrolase_1"/>
</dbReference>
<dbReference type="Gene3D" id="3.40.50.1820">
    <property type="entry name" value="alpha/beta hydrolase"/>
    <property type="match status" value="1"/>
</dbReference>
<comment type="caution">
    <text evidence="2">The sequence shown here is derived from an EMBL/GenBank/DDBJ whole genome shotgun (WGS) entry which is preliminary data.</text>
</comment>
<dbReference type="GO" id="GO:0080032">
    <property type="term" value="F:methyl jasmonate esterase activity"/>
    <property type="evidence" value="ECO:0007669"/>
    <property type="project" value="TreeGrafter"/>
</dbReference>
<proteinExistence type="predicted"/>
<organism evidence="2 3">
    <name type="scientific">Ambrosia artemisiifolia</name>
    <name type="common">Common ragweed</name>
    <dbReference type="NCBI Taxonomy" id="4212"/>
    <lineage>
        <taxon>Eukaryota</taxon>
        <taxon>Viridiplantae</taxon>
        <taxon>Streptophyta</taxon>
        <taxon>Embryophyta</taxon>
        <taxon>Tracheophyta</taxon>
        <taxon>Spermatophyta</taxon>
        <taxon>Magnoliopsida</taxon>
        <taxon>eudicotyledons</taxon>
        <taxon>Gunneridae</taxon>
        <taxon>Pentapetalae</taxon>
        <taxon>asterids</taxon>
        <taxon>campanulids</taxon>
        <taxon>Asterales</taxon>
        <taxon>Asteraceae</taxon>
        <taxon>Asteroideae</taxon>
        <taxon>Heliantheae alliance</taxon>
        <taxon>Heliantheae</taxon>
        <taxon>Ambrosia</taxon>
    </lineage>
</organism>
<dbReference type="Pfam" id="PF00561">
    <property type="entry name" value="Abhydrolase_1"/>
    <property type="match status" value="1"/>
</dbReference>
<dbReference type="GO" id="GO:0080031">
    <property type="term" value="F:methyl salicylate esterase activity"/>
    <property type="evidence" value="ECO:0007669"/>
    <property type="project" value="TreeGrafter"/>
</dbReference>
<dbReference type="InterPro" id="IPR029058">
    <property type="entry name" value="AB_hydrolase_fold"/>
</dbReference>
<dbReference type="PANTHER" id="PTHR10992">
    <property type="entry name" value="METHYLESTERASE FAMILY MEMBER"/>
    <property type="match status" value="1"/>
</dbReference>
<accession>A0AAD5CTU0</accession>
<reference evidence="2" key="1">
    <citation type="submission" date="2022-06" db="EMBL/GenBank/DDBJ databases">
        <title>Uncovering the hologenomic basis of an extraordinary plant invasion.</title>
        <authorList>
            <person name="Bieker V.C."/>
            <person name="Martin M.D."/>
            <person name="Gilbert T."/>
            <person name="Hodgins K."/>
            <person name="Battlay P."/>
            <person name="Petersen B."/>
            <person name="Wilson J."/>
        </authorList>
    </citation>
    <scope>NUCLEOTIDE SEQUENCE</scope>
    <source>
        <strain evidence="2">AA19_3_7</strain>
        <tissue evidence="2">Leaf</tissue>
    </source>
</reference>
<evidence type="ECO:0000313" key="2">
    <source>
        <dbReference type="EMBL" id="KAI7747195.1"/>
    </source>
</evidence>
<dbReference type="AlphaFoldDB" id="A0AAD5CTU0"/>
<gene>
    <name evidence="2" type="ORF">M8C21_029556</name>
</gene>
<name>A0AAD5CTU0_AMBAR</name>
<dbReference type="GO" id="GO:0080030">
    <property type="term" value="F:methyl indole-3-acetate esterase activity"/>
    <property type="evidence" value="ECO:0007669"/>
    <property type="project" value="TreeGrafter"/>
</dbReference>
<dbReference type="GO" id="GO:0009696">
    <property type="term" value="P:salicylic acid metabolic process"/>
    <property type="evidence" value="ECO:0007669"/>
    <property type="project" value="TreeGrafter"/>
</dbReference>
<dbReference type="EMBL" id="JAMZMK010006819">
    <property type="protein sequence ID" value="KAI7747195.1"/>
    <property type="molecule type" value="Genomic_DNA"/>
</dbReference>
<dbReference type="GO" id="GO:0009694">
    <property type="term" value="P:jasmonic acid metabolic process"/>
    <property type="evidence" value="ECO:0007669"/>
    <property type="project" value="TreeGrafter"/>
</dbReference>
<feature type="domain" description="AB hydrolase-1" evidence="1">
    <location>
        <begin position="40"/>
        <end position="122"/>
    </location>
</feature>
<evidence type="ECO:0000259" key="1">
    <source>
        <dbReference type="Pfam" id="PF00561"/>
    </source>
</evidence>
<protein>
    <recommendedName>
        <fullName evidence="1">AB hydrolase-1 domain-containing protein</fullName>
    </recommendedName>
</protein>
<keyword evidence="3" id="KW-1185">Reference proteome</keyword>
<evidence type="ECO:0000313" key="3">
    <source>
        <dbReference type="Proteomes" id="UP001206925"/>
    </source>
</evidence>
<sequence>MMMKVEEVTPSLSVCVLSKGGLLEPLEEVLEPGVGKKQLLEEGKYRVTTIDLTGFGIDLFDADNIKSLSKYVTSLTDFLEKLAYGVKVIMAGHDFGGACISYAIELFPFKIAKAVFVATSMLKSGQSTLDMFSQKDVALATVSVRSIPFPPVLESCLL</sequence>
<dbReference type="SUPFAM" id="SSF53474">
    <property type="entry name" value="alpha/beta-Hydrolases"/>
    <property type="match status" value="1"/>
</dbReference>
<dbReference type="PANTHER" id="PTHR10992:SF1034">
    <property type="entry name" value="ALPHA_BETA HYDROLASE-1"/>
    <property type="match status" value="1"/>
</dbReference>
<dbReference type="Proteomes" id="UP001206925">
    <property type="component" value="Unassembled WGS sequence"/>
</dbReference>